<keyword evidence="1" id="KW-0812">Transmembrane</keyword>
<accession>A0A1M6V565</accession>
<keyword evidence="1" id="KW-1133">Transmembrane helix</keyword>
<evidence type="ECO:0000313" key="2">
    <source>
        <dbReference type="EMBL" id="SHK76622.1"/>
    </source>
</evidence>
<reference evidence="2 3" key="1">
    <citation type="submission" date="2016-11" db="EMBL/GenBank/DDBJ databases">
        <authorList>
            <person name="Jaros S."/>
            <person name="Januszkiewicz K."/>
            <person name="Wedrychowicz H."/>
        </authorList>
    </citation>
    <scope>NUCLEOTIDE SEQUENCE [LARGE SCALE GENOMIC DNA]</scope>
    <source>
        <strain evidence="2 3">DSM 21758</strain>
    </source>
</reference>
<sequence length="269" mass="30085">VEAIDIESGVDTITKPDGSIINQSTASYEVDKNGVYTFEAKDKKGNVSKRDVVISNIDNIKPKLKIQADTSGVLTGSVKINIEAEDAESKIQSIKLPDGKIILGSKTVYEVSQNGTYYFMAKDNAGNEIIDFIVINYIQSGIVVPLVNVVTPSINVETTQPEMKVRASVADCTNKKVTINVEHKNAEILITKASKNDEKKEYQQNTNNKDVEKKVLKTEEKGKEKSKDTRYYIDILFNIIVMMIVMIIILLIIWRRQKAKNEALKTLKL</sequence>
<dbReference type="STRING" id="1121302.SAMN02745163_04422"/>
<dbReference type="Proteomes" id="UP000184310">
    <property type="component" value="Unassembled WGS sequence"/>
</dbReference>
<organism evidence="2 3">
    <name type="scientific">Clostridium cavendishii DSM 21758</name>
    <dbReference type="NCBI Taxonomy" id="1121302"/>
    <lineage>
        <taxon>Bacteria</taxon>
        <taxon>Bacillati</taxon>
        <taxon>Bacillota</taxon>
        <taxon>Clostridia</taxon>
        <taxon>Eubacteriales</taxon>
        <taxon>Clostridiaceae</taxon>
        <taxon>Clostridium</taxon>
    </lineage>
</organism>
<keyword evidence="1" id="KW-0472">Membrane</keyword>
<evidence type="ECO:0000313" key="3">
    <source>
        <dbReference type="Proteomes" id="UP000184310"/>
    </source>
</evidence>
<protein>
    <recommendedName>
        <fullName evidence="4">Ig-like domain (Group 3)</fullName>
    </recommendedName>
</protein>
<dbReference type="EMBL" id="FQZB01000027">
    <property type="protein sequence ID" value="SHK76622.1"/>
    <property type="molecule type" value="Genomic_DNA"/>
</dbReference>
<name>A0A1M6V565_9CLOT</name>
<evidence type="ECO:0000256" key="1">
    <source>
        <dbReference type="SAM" id="Phobius"/>
    </source>
</evidence>
<evidence type="ECO:0008006" key="4">
    <source>
        <dbReference type="Google" id="ProtNLM"/>
    </source>
</evidence>
<feature type="non-terminal residue" evidence="2">
    <location>
        <position position="1"/>
    </location>
</feature>
<dbReference type="AlphaFoldDB" id="A0A1M6V565"/>
<gene>
    <name evidence="2" type="ORF">SAMN02745163_04422</name>
</gene>
<proteinExistence type="predicted"/>
<feature type="transmembrane region" description="Helical" evidence="1">
    <location>
        <begin position="231"/>
        <end position="254"/>
    </location>
</feature>
<keyword evidence="3" id="KW-1185">Reference proteome</keyword>